<keyword evidence="2" id="KW-0255">Endonuclease</keyword>
<keyword evidence="2" id="KW-0378">Hydrolase</keyword>
<dbReference type="EC" id="3.1.21.-" evidence="2"/>
<dbReference type="EMBL" id="JBHSZZ010000063">
    <property type="protein sequence ID" value="MFC7187848.1"/>
    <property type="molecule type" value="Genomic_DNA"/>
</dbReference>
<accession>A0ABD5YEV7</accession>
<dbReference type="AlphaFoldDB" id="A0ABD5YEV7"/>
<name>A0ABD5YEV7_9EURY</name>
<dbReference type="GO" id="GO:0016787">
    <property type="term" value="F:hydrolase activity"/>
    <property type="evidence" value="ECO:0007669"/>
    <property type="project" value="UniProtKB-KW"/>
</dbReference>
<gene>
    <name evidence="2" type="ORF">ACFQMK_13370</name>
</gene>
<evidence type="ECO:0000313" key="3">
    <source>
        <dbReference type="Proteomes" id="UP001596390"/>
    </source>
</evidence>
<dbReference type="GO" id="GO:0004519">
    <property type="term" value="F:endonuclease activity"/>
    <property type="evidence" value="ECO:0007669"/>
    <property type="project" value="UniProtKB-KW"/>
</dbReference>
<dbReference type="Pfam" id="PF09568">
    <property type="entry name" value="RE_MjaI"/>
    <property type="match status" value="1"/>
</dbReference>
<dbReference type="Proteomes" id="UP001596390">
    <property type="component" value="Unassembled WGS sequence"/>
</dbReference>
<organism evidence="2 3">
    <name type="scientific">Halorubrum yunnanense</name>
    <dbReference type="NCBI Taxonomy" id="1526162"/>
    <lineage>
        <taxon>Archaea</taxon>
        <taxon>Methanobacteriati</taxon>
        <taxon>Methanobacteriota</taxon>
        <taxon>Stenosarchaea group</taxon>
        <taxon>Halobacteria</taxon>
        <taxon>Halobacteriales</taxon>
        <taxon>Haloferacaceae</taxon>
        <taxon>Halorubrum</taxon>
    </lineage>
</organism>
<sequence>MTDGDEFKLTEDERERLVAEDVEEFPFDTPKYTTYLLNPAINLSQSNRPHVVGQMSDIVEEFRREHPEGTFEDWVNYYEEEYDGDDRLEEATEMAYPMVEKMREAFEQIDKEMTRQYLRDLVLFKSYEGFDIQEAVLKKLSEMYDVEVHRADARDESEGIDGYLGDQPVQVKPVTYKDNLQESIEVPIVFYDENKSNKTMTVDTSELSDATDVGGSDTNDRF</sequence>
<reference evidence="2 3" key="1">
    <citation type="journal article" date="2019" name="Int. J. Syst. Evol. Microbiol.">
        <title>The Global Catalogue of Microorganisms (GCM) 10K type strain sequencing project: providing services to taxonomists for standard genome sequencing and annotation.</title>
        <authorList>
            <consortium name="The Broad Institute Genomics Platform"/>
            <consortium name="The Broad Institute Genome Sequencing Center for Infectious Disease"/>
            <person name="Wu L."/>
            <person name="Ma J."/>
        </authorList>
    </citation>
    <scope>NUCLEOTIDE SEQUENCE [LARGE SCALE GENOMIC DNA]</scope>
    <source>
        <strain evidence="2 3">Q85</strain>
    </source>
</reference>
<dbReference type="InterPro" id="IPR019068">
    <property type="entry name" value="Restrct_endonuc_II_MjaI"/>
</dbReference>
<proteinExistence type="predicted"/>
<protein>
    <submittedName>
        <fullName evidence="2">MjaI family restriction endonuclease</fullName>
        <ecNumber evidence="2">3.1.21.-</ecNumber>
    </submittedName>
</protein>
<keyword evidence="3" id="KW-1185">Reference proteome</keyword>
<comment type="caution">
    <text evidence="2">The sequence shown here is derived from an EMBL/GenBank/DDBJ whole genome shotgun (WGS) entry which is preliminary data.</text>
</comment>
<evidence type="ECO:0000313" key="2">
    <source>
        <dbReference type="EMBL" id="MFC7187848.1"/>
    </source>
</evidence>
<keyword evidence="2" id="KW-0540">Nuclease</keyword>
<feature type="region of interest" description="Disordered" evidence="1">
    <location>
        <begin position="202"/>
        <end position="222"/>
    </location>
</feature>
<evidence type="ECO:0000256" key="1">
    <source>
        <dbReference type="SAM" id="MobiDB-lite"/>
    </source>
</evidence>
<dbReference type="RefSeq" id="WP_267665311.1">
    <property type="nucleotide sequence ID" value="NZ_JAODIX010000063.1"/>
</dbReference>